<dbReference type="Proteomes" id="UP000034681">
    <property type="component" value="Unassembled WGS sequence"/>
</dbReference>
<evidence type="ECO:0000256" key="4">
    <source>
        <dbReference type="ARBA" id="ARBA00022691"/>
    </source>
</evidence>
<evidence type="ECO:0000256" key="3">
    <source>
        <dbReference type="ARBA" id="ARBA00022679"/>
    </source>
</evidence>
<dbReference type="Pfam" id="PF07669">
    <property type="entry name" value="Eco57I"/>
    <property type="match status" value="2"/>
</dbReference>
<sequence length="1187" mass="136073">MLNRENAKSYLQEFDFESLFIEELGWDGVDRVTLPFEIDGEFFEITTIAEKQRFTVFKCITPAIPPRPLRVKLDLQLTEQSKPHLLVFGDEGKTQQEWLWLKPESGKKTKVRSQSYKVSQNPEPLLQKLEALTIDIKEEKELTHVDVVEKVKQGFDIERVTKQFFQDFEGLHQNFCLEIEGIDSEADRRWYASVLLNRLMFVYFLQRRYFLDNKDALYLQHKLEMCQQDGTSFYEFLKDLFFLGFAEPEYERDAAIQQRLGKICYLNGGLFLRHPIEEKYPQLHIGDRAFSQVLDLFSGYSWHLDDRPDKDPLEINPDVLGYIFEKYINQKEFGAYYTRPEITEYLCDRTINKLVLDRVNALGHDFDRLESVVPALDGALCQALLHDILPTLTLLDPACGSGAFLVAAMKTLIAIYQQVVAKARQFADSAGGSQSNQPQIAQWLTEAAKHPSLDYYIKKRIITDNLYGVDIMEEATEIAKLRLFLALVSAAKTVDDLEPLPNIDFNIMAGNSLIGLIGVDRDGFDRLGHKAKGKGPTGVQGNLLQPLVASEYQQILEDKNYHIALYKTHAFLPGDRDELPQEIRLLQLRDHINKLNRESQAKLNQLLLDEFSQRLGIKFEQAQLKGKPKKRLLTIADIDALEPFHWGYHFDKVFARGGFDAIIANPPWEIFKPQAKEFFAYHSDLVQKKKMNIKAFEKEQKKLLQDPEISQAWCEYQSQFPHVSSYFRSAEQYKNQISIVNGRKAGTDINLYKLFLEQCFNLLRSNGRCGIIIPSGIYTDLGTKQLREVLFSQTRLDTLFGLSNEKFIFEGVHHSFKFALLAFEKGKQTEAFNAVFRINPREAVRANELGSFLYDTRQQLQLPVSLVRQLSPDSLSVMEFKKPIDITIAQKMLQFPLLGETIEDKWNLKLTAEFHMTNDSHLFKTEPAPGRLPLYEGKMIHQFTHQFAEPRYWVDEREGRKAVLGKKGIDNGQKLDYQGYRLGLRAIARNTDIRTLIIGLLPYNVFCGNSVLSLYQSNLSQAEMLVVLSIGNSFVLDAYLRSMVSANINMFYIYQLPVPRLQEGDQWFTEIVERAAKLICTTPEFDELWREVFPHPLTPSPKGGEGEQDSLTPLSRSGRGAGGEGHGVTNEVQRAKLRAELDGIIAHLYKLTETEFAHILSTFPIVPDPVKLAARNAYRDVERGLIS</sequence>
<feature type="domain" description="DUF7814" evidence="8">
    <location>
        <begin position="196"/>
        <end position="324"/>
    </location>
</feature>
<dbReference type="OrthoDB" id="9806213at2"/>
<evidence type="ECO:0000259" key="8">
    <source>
        <dbReference type="Pfam" id="PF25120"/>
    </source>
</evidence>
<comment type="catalytic activity">
    <reaction evidence="5">
        <text>a 2'-deoxyadenosine in DNA + S-adenosyl-L-methionine = an N(6)-methyl-2'-deoxyadenosine in DNA + S-adenosyl-L-homocysteine + H(+)</text>
        <dbReference type="Rhea" id="RHEA:15197"/>
        <dbReference type="Rhea" id="RHEA-COMP:12418"/>
        <dbReference type="Rhea" id="RHEA-COMP:12419"/>
        <dbReference type="ChEBI" id="CHEBI:15378"/>
        <dbReference type="ChEBI" id="CHEBI:57856"/>
        <dbReference type="ChEBI" id="CHEBI:59789"/>
        <dbReference type="ChEBI" id="CHEBI:90615"/>
        <dbReference type="ChEBI" id="CHEBI:90616"/>
        <dbReference type="EC" id="2.1.1.72"/>
    </reaction>
</comment>
<evidence type="ECO:0000313" key="9">
    <source>
        <dbReference type="EMBL" id="KKJ00384.1"/>
    </source>
</evidence>
<dbReference type="SUPFAM" id="SSF53335">
    <property type="entry name" value="S-adenosyl-L-methionine-dependent methyltransferases"/>
    <property type="match status" value="1"/>
</dbReference>
<dbReference type="InterPro" id="IPR011639">
    <property type="entry name" value="MethylTrfase_TaqI-like_dom"/>
</dbReference>
<dbReference type="EC" id="2.1.1.72" evidence="1"/>
<evidence type="ECO:0000256" key="1">
    <source>
        <dbReference type="ARBA" id="ARBA00011900"/>
    </source>
</evidence>
<keyword evidence="10" id="KW-1185">Reference proteome</keyword>
<evidence type="ECO:0000256" key="6">
    <source>
        <dbReference type="SAM" id="MobiDB-lite"/>
    </source>
</evidence>
<keyword evidence="2" id="KW-0489">Methyltransferase</keyword>
<dbReference type="eggNOG" id="COG1002">
    <property type="taxonomic scope" value="Bacteria"/>
</dbReference>
<feature type="domain" description="Type II methyltransferase M.TaqI-like" evidence="7">
    <location>
        <begin position="465"/>
        <end position="693"/>
    </location>
</feature>
<keyword evidence="3" id="KW-0808">Transferase</keyword>
<dbReference type="InterPro" id="IPR002052">
    <property type="entry name" value="DNA_methylase_N6_adenine_CS"/>
</dbReference>
<gene>
    <name evidence="9" type="ORF">PROH_12110</name>
</gene>
<dbReference type="Gene3D" id="3.40.50.150">
    <property type="entry name" value="Vaccinia Virus protein VP39"/>
    <property type="match status" value="2"/>
</dbReference>
<dbReference type="Pfam" id="PF25120">
    <property type="entry name" value="DUF7814"/>
    <property type="match status" value="1"/>
</dbReference>
<reference evidence="9" key="1">
    <citation type="submission" date="2012-04" db="EMBL/GenBank/DDBJ databases">
        <authorList>
            <person name="Borisov I.G."/>
            <person name="Ivanikova N.V."/>
            <person name="Pinevich A.V."/>
        </authorList>
    </citation>
    <scope>NUCLEOTIDE SEQUENCE</scope>
    <source>
        <strain evidence="9">CALU 1027</strain>
    </source>
</reference>
<dbReference type="GO" id="GO:0009007">
    <property type="term" value="F:site-specific DNA-methyltransferase (adenine-specific) activity"/>
    <property type="evidence" value="ECO:0007669"/>
    <property type="project" value="UniProtKB-EC"/>
</dbReference>
<dbReference type="AlphaFoldDB" id="A0A0M2Q0B9"/>
<organism evidence="9 10">
    <name type="scientific">Prochlorothrix hollandica PCC 9006 = CALU 1027</name>
    <dbReference type="NCBI Taxonomy" id="317619"/>
    <lineage>
        <taxon>Bacteria</taxon>
        <taxon>Bacillati</taxon>
        <taxon>Cyanobacteriota</taxon>
        <taxon>Cyanophyceae</taxon>
        <taxon>Prochlorotrichales</taxon>
        <taxon>Prochlorotrichaceae</taxon>
        <taxon>Prochlorothrix</taxon>
    </lineage>
</organism>
<comment type="caution">
    <text evidence="9">The sequence shown here is derived from an EMBL/GenBank/DDBJ whole genome shotgun (WGS) entry which is preliminary data.</text>
</comment>
<dbReference type="PROSITE" id="PS00092">
    <property type="entry name" value="N6_MTASE"/>
    <property type="match status" value="1"/>
</dbReference>
<proteinExistence type="predicted"/>
<dbReference type="REBASE" id="167987">
    <property type="entry name" value="Pho1027ORF12110P"/>
</dbReference>
<keyword evidence="4" id="KW-0949">S-adenosyl-L-methionine</keyword>
<dbReference type="PRINTS" id="PR00507">
    <property type="entry name" value="N12N6MTFRASE"/>
</dbReference>
<dbReference type="InterPro" id="IPR029063">
    <property type="entry name" value="SAM-dependent_MTases_sf"/>
</dbReference>
<dbReference type="InterPro" id="IPR050953">
    <property type="entry name" value="N4_N6_ade-DNA_methylase"/>
</dbReference>
<dbReference type="STRING" id="317619.GCA_000332315_01213"/>
<protein>
    <recommendedName>
        <fullName evidence="1">site-specific DNA-methyltransferase (adenine-specific)</fullName>
        <ecNumber evidence="1">2.1.1.72</ecNumber>
    </recommendedName>
</protein>
<evidence type="ECO:0000259" key="7">
    <source>
        <dbReference type="Pfam" id="PF07669"/>
    </source>
</evidence>
<evidence type="ECO:0000313" key="10">
    <source>
        <dbReference type="Proteomes" id="UP000034681"/>
    </source>
</evidence>
<dbReference type="eggNOG" id="COG0286">
    <property type="taxonomic scope" value="Bacteria"/>
</dbReference>
<dbReference type="InterPro" id="IPR056716">
    <property type="entry name" value="DUF7814"/>
</dbReference>
<accession>A0A0M2Q0B9</accession>
<dbReference type="GO" id="GO:0032259">
    <property type="term" value="P:methylation"/>
    <property type="evidence" value="ECO:0007669"/>
    <property type="project" value="UniProtKB-KW"/>
</dbReference>
<dbReference type="EMBL" id="AJTX02000004">
    <property type="protein sequence ID" value="KKJ00384.1"/>
    <property type="molecule type" value="Genomic_DNA"/>
</dbReference>
<dbReference type="PANTHER" id="PTHR33841:SF1">
    <property type="entry name" value="DNA METHYLTRANSFERASE A"/>
    <property type="match status" value="1"/>
</dbReference>
<evidence type="ECO:0000256" key="2">
    <source>
        <dbReference type="ARBA" id="ARBA00022603"/>
    </source>
</evidence>
<name>A0A0M2Q0B9_PROHO</name>
<dbReference type="GO" id="GO:0006304">
    <property type="term" value="P:DNA modification"/>
    <property type="evidence" value="ECO:0007669"/>
    <property type="project" value="InterPro"/>
</dbReference>
<dbReference type="GO" id="GO:0003676">
    <property type="term" value="F:nucleic acid binding"/>
    <property type="evidence" value="ECO:0007669"/>
    <property type="project" value="InterPro"/>
</dbReference>
<feature type="domain" description="Type II methyltransferase M.TaqI-like" evidence="7">
    <location>
        <begin position="733"/>
        <end position="807"/>
    </location>
</feature>
<evidence type="ECO:0000256" key="5">
    <source>
        <dbReference type="ARBA" id="ARBA00047942"/>
    </source>
</evidence>
<dbReference type="PANTHER" id="PTHR33841">
    <property type="entry name" value="DNA METHYLTRANSFERASE YEEA-RELATED"/>
    <property type="match status" value="1"/>
</dbReference>
<feature type="region of interest" description="Disordered" evidence="6">
    <location>
        <begin position="1096"/>
        <end position="1131"/>
    </location>
</feature>